<dbReference type="CDD" id="cd05466">
    <property type="entry name" value="PBP2_LTTR_substrate"/>
    <property type="match status" value="1"/>
</dbReference>
<accession>A0A412G601</accession>
<gene>
    <name evidence="6" type="ORF">DWY25_00120</name>
</gene>
<dbReference type="PROSITE" id="PS50931">
    <property type="entry name" value="HTH_LYSR"/>
    <property type="match status" value="1"/>
</dbReference>
<dbReference type="SUPFAM" id="SSF46785">
    <property type="entry name" value="Winged helix' DNA-binding domain"/>
    <property type="match status" value="1"/>
</dbReference>
<comment type="caution">
    <text evidence="6">The sequence shown here is derived from an EMBL/GenBank/DDBJ whole genome shotgun (WGS) entry which is preliminary data.</text>
</comment>
<dbReference type="InterPro" id="IPR036390">
    <property type="entry name" value="WH_DNA-bd_sf"/>
</dbReference>
<reference evidence="6 7" key="1">
    <citation type="submission" date="2018-08" db="EMBL/GenBank/DDBJ databases">
        <title>A genome reference for cultivated species of the human gut microbiota.</title>
        <authorList>
            <person name="Zou Y."/>
            <person name="Xue W."/>
            <person name="Luo G."/>
        </authorList>
    </citation>
    <scope>NUCLEOTIDE SEQUENCE [LARGE SCALE GENOMIC DNA]</scope>
    <source>
        <strain evidence="6 7">AF24-29</strain>
    </source>
</reference>
<dbReference type="Pfam" id="PF00126">
    <property type="entry name" value="HTH_1"/>
    <property type="match status" value="1"/>
</dbReference>
<comment type="similarity">
    <text evidence="1">Belongs to the LysR transcriptional regulatory family.</text>
</comment>
<evidence type="ECO:0000256" key="3">
    <source>
        <dbReference type="ARBA" id="ARBA00023125"/>
    </source>
</evidence>
<dbReference type="InterPro" id="IPR005119">
    <property type="entry name" value="LysR_subst-bd"/>
</dbReference>
<feature type="domain" description="HTH lysR-type" evidence="5">
    <location>
        <begin position="6"/>
        <end position="63"/>
    </location>
</feature>
<sequence length="299" mass="34567">MEDGNMEIQQLKYFVSAVEYGSIVKASQALFITRQTISAALTQLENELGFSLLERGKNGVELTSEGRLFYDRIARQFDEFKQIEKEMREFSSQYRLPIKLGIVNWADQREVAILEKWIQEHPEVQAEILFLSGKQSNAMLEQGQLHFCLTTMPSEANLNFTSEQVAEYPLMLAVHKANPLAQRTVVTAQDFHTQTILTTTLGYGKLEYTGQKWMPFEVEQRQICTEDPIYLYSLLATNQGVMACHGQNTLLNQMRDIRLIPFSDGFTFPYFLRTSSATMRKRQYDEVARELIRYLKQNL</sequence>
<dbReference type="FunFam" id="1.10.10.10:FF:000001">
    <property type="entry name" value="LysR family transcriptional regulator"/>
    <property type="match status" value="1"/>
</dbReference>
<evidence type="ECO:0000259" key="5">
    <source>
        <dbReference type="PROSITE" id="PS50931"/>
    </source>
</evidence>
<keyword evidence="3" id="KW-0238">DNA-binding</keyword>
<dbReference type="GO" id="GO:0003700">
    <property type="term" value="F:DNA-binding transcription factor activity"/>
    <property type="evidence" value="ECO:0007669"/>
    <property type="project" value="InterPro"/>
</dbReference>
<evidence type="ECO:0000256" key="4">
    <source>
        <dbReference type="ARBA" id="ARBA00023163"/>
    </source>
</evidence>
<dbReference type="PANTHER" id="PTHR30346:SF28">
    <property type="entry name" value="HTH-TYPE TRANSCRIPTIONAL REGULATOR CYNR"/>
    <property type="match status" value="1"/>
</dbReference>
<keyword evidence="2" id="KW-0805">Transcription regulation</keyword>
<evidence type="ECO:0000313" key="6">
    <source>
        <dbReference type="EMBL" id="RGR76731.1"/>
    </source>
</evidence>
<dbReference type="InterPro" id="IPR036388">
    <property type="entry name" value="WH-like_DNA-bd_sf"/>
</dbReference>
<proteinExistence type="inferred from homology"/>
<dbReference type="Gene3D" id="3.40.190.290">
    <property type="match status" value="1"/>
</dbReference>
<keyword evidence="7" id="KW-1185">Reference proteome</keyword>
<dbReference type="SUPFAM" id="SSF53850">
    <property type="entry name" value="Periplasmic binding protein-like II"/>
    <property type="match status" value="1"/>
</dbReference>
<protein>
    <submittedName>
        <fullName evidence="6">LysR family transcriptional regulator</fullName>
    </submittedName>
</protein>
<organism evidence="6 7">
    <name type="scientific">Holdemania filiformis</name>
    <dbReference type="NCBI Taxonomy" id="61171"/>
    <lineage>
        <taxon>Bacteria</taxon>
        <taxon>Bacillati</taxon>
        <taxon>Bacillota</taxon>
        <taxon>Erysipelotrichia</taxon>
        <taxon>Erysipelotrichales</taxon>
        <taxon>Erysipelotrichaceae</taxon>
        <taxon>Holdemania</taxon>
    </lineage>
</organism>
<name>A0A412G601_9FIRM</name>
<dbReference type="Gene3D" id="1.10.10.10">
    <property type="entry name" value="Winged helix-like DNA-binding domain superfamily/Winged helix DNA-binding domain"/>
    <property type="match status" value="1"/>
</dbReference>
<evidence type="ECO:0000313" key="7">
    <source>
        <dbReference type="Proteomes" id="UP000284178"/>
    </source>
</evidence>
<keyword evidence="4" id="KW-0804">Transcription</keyword>
<dbReference type="InterPro" id="IPR000847">
    <property type="entry name" value="LysR_HTH_N"/>
</dbReference>
<dbReference type="PANTHER" id="PTHR30346">
    <property type="entry name" value="TRANSCRIPTIONAL DUAL REGULATOR HCAR-RELATED"/>
    <property type="match status" value="1"/>
</dbReference>
<dbReference type="EMBL" id="QRUP01000001">
    <property type="protein sequence ID" value="RGR76731.1"/>
    <property type="molecule type" value="Genomic_DNA"/>
</dbReference>
<dbReference type="AlphaFoldDB" id="A0A412G601"/>
<evidence type="ECO:0000256" key="1">
    <source>
        <dbReference type="ARBA" id="ARBA00009437"/>
    </source>
</evidence>
<dbReference type="GO" id="GO:0032993">
    <property type="term" value="C:protein-DNA complex"/>
    <property type="evidence" value="ECO:0007669"/>
    <property type="project" value="TreeGrafter"/>
</dbReference>
<evidence type="ECO:0000256" key="2">
    <source>
        <dbReference type="ARBA" id="ARBA00023015"/>
    </source>
</evidence>
<dbReference type="Proteomes" id="UP000284178">
    <property type="component" value="Unassembled WGS sequence"/>
</dbReference>
<dbReference type="Pfam" id="PF03466">
    <property type="entry name" value="LysR_substrate"/>
    <property type="match status" value="1"/>
</dbReference>
<dbReference type="GO" id="GO:0003677">
    <property type="term" value="F:DNA binding"/>
    <property type="evidence" value="ECO:0007669"/>
    <property type="project" value="UniProtKB-KW"/>
</dbReference>